<feature type="chain" id="PRO_5045885161" description="Lipocalin-like domain-containing protein" evidence="1">
    <location>
        <begin position="27"/>
        <end position="52"/>
    </location>
</feature>
<protein>
    <recommendedName>
        <fullName evidence="4">Lipocalin-like domain-containing protein</fullName>
    </recommendedName>
</protein>
<sequence>MKKTNHLLCILLIPIITTIAVSCTQAESSTTESMSYPIEGTWKLTTIDNHTT</sequence>
<comment type="caution">
    <text evidence="2">The sequence shown here is derived from an EMBL/GenBank/DDBJ whole genome shotgun (WGS) entry which is preliminary data.</text>
</comment>
<proteinExistence type="predicted"/>
<dbReference type="PROSITE" id="PS51257">
    <property type="entry name" value="PROKAR_LIPOPROTEIN"/>
    <property type="match status" value="1"/>
</dbReference>
<keyword evidence="1" id="KW-0732">Signal</keyword>
<name>A0ABU9UE63_9SPIR</name>
<feature type="signal peptide" evidence="1">
    <location>
        <begin position="1"/>
        <end position="26"/>
    </location>
</feature>
<evidence type="ECO:0000256" key="1">
    <source>
        <dbReference type="SAM" id="SignalP"/>
    </source>
</evidence>
<dbReference type="EMBL" id="JBCHKQ010000003">
    <property type="protein sequence ID" value="MEM5948437.1"/>
    <property type="molecule type" value="Genomic_DNA"/>
</dbReference>
<evidence type="ECO:0008006" key="4">
    <source>
        <dbReference type="Google" id="ProtNLM"/>
    </source>
</evidence>
<evidence type="ECO:0000313" key="2">
    <source>
        <dbReference type="EMBL" id="MEM5948437.1"/>
    </source>
</evidence>
<dbReference type="Proteomes" id="UP001466331">
    <property type="component" value="Unassembled WGS sequence"/>
</dbReference>
<organism evidence="2 3">
    <name type="scientific">Rarispira pelagica</name>
    <dbReference type="NCBI Taxonomy" id="3141764"/>
    <lineage>
        <taxon>Bacteria</taxon>
        <taxon>Pseudomonadati</taxon>
        <taxon>Spirochaetota</taxon>
        <taxon>Spirochaetia</taxon>
        <taxon>Winmispirales</taxon>
        <taxon>Winmispiraceae</taxon>
        <taxon>Rarispira</taxon>
    </lineage>
</organism>
<accession>A0ABU9UE63</accession>
<reference evidence="2 3" key="1">
    <citation type="submission" date="2024-03" db="EMBL/GenBank/DDBJ databases">
        <title>Ignisphaera cupida sp. nov., a hyperthermophilic hydrolytic archaeon from a hot spring of Kamchatka, and proposal of Ignisphaeraceae fam. nov.</title>
        <authorList>
            <person name="Podosokorskaya O.A."/>
            <person name="Elcheninov A.G."/>
            <person name="Maltseva A.I."/>
            <person name="Zayulina K.S."/>
            <person name="Novikov A."/>
            <person name="Merkel A.Y."/>
        </authorList>
    </citation>
    <scope>NUCLEOTIDE SEQUENCE [LARGE SCALE GENOMIC DNA]</scope>
    <source>
        <strain evidence="2 3">38H-sp</strain>
    </source>
</reference>
<dbReference type="RefSeq" id="WP_420069883.1">
    <property type="nucleotide sequence ID" value="NZ_JBCHKQ010000003.1"/>
</dbReference>
<gene>
    <name evidence="2" type="ORF">WKV44_07755</name>
</gene>
<evidence type="ECO:0000313" key="3">
    <source>
        <dbReference type="Proteomes" id="UP001466331"/>
    </source>
</evidence>
<keyword evidence="3" id="KW-1185">Reference proteome</keyword>